<dbReference type="SUPFAM" id="SSF46785">
    <property type="entry name" value="Winged helix' DNA-binding domain"/>
    <property type="match status" value="1"/>
</dbReference>
<dbReference type="InterPro" id="IPR036390">
    <property type="entry name" value="WH_DNA-bd_sf"/>
</dbReference>
<dbReference type="Proteomes" id="UP001219901">
    <property type="component" value="Chromosome"/>
</dbReference>
<evidence type="ECO:0000313" key="5">
    <source>
        <dbReference type="Proteomes" id="UP001219901"/>
    </source>
</evidence>
<feature type="compositionally biased region" description="Basic and acidic residues" evidence="1">
    <location>
        <begin position="249"/>
        <end position="270"/>
    </location>
</feature>
<dbReference type="RefSeq" id="WP_342825761.1">
    <property type="nucleotide sequence ID" value="NZ_CP046146.1"/>
</dbReference>
<dbReference type="Proteomes" id="UP001321249">
    <property type="component" value="Unassembled WGS sequence"/>
</dbReference>
<dbReference type="GO" id="GO:0003700">
    <property type="term" value="F:DNA-binding transcription factor activity"/>
    <property type="evidence" value="ECO:0007669"/>
    <property type="project" value="InterPro"/>
</dbReference>
<dbReference type="Gene3D" id="1.10.10.10">
    <property type="entry name" value="Winged helix-like DNA-binding domain superfamily/Winged helix DNA-binding domain"/>
    <property type="match status" value="1"/>
</dbReference>
<dbReference type="InterPro" id="IPR036388">
    <property type="entry name" value="WH-like_DNA-bd_sf"/>
</dbReference>
<feature type="domain" description="HTH marR-type" evidence="2">
    <location>
        <begin position="320"/>
        <end position="365"/>
    </location>
</feature>
<keyword evidence="5" id="KW-1185">Reference proteome</keyword>
<dbReference type="CDD" id="cd00090">
    <property type="entry name" value="HTH_ARSR"/>
    <property type="match status" value="1"/>
</dbReference>
<organism evidence="4 5">
    <name type="scientific">Candidatus Lucifugimonas marina</name>
    <dbReference type="NCBI Taxonomy" id="3038979"/>
    <lineage>
        <taxon>Bacteria</taxon>
        <taxon>Bacillati</taxon>
        <taxon>Chloroflexota</taxon>
        <taxon>Dehalococcoidia</taxon>
        <taxon>SAR202 cluster</taxon>
        <taxon>Candidatus Lucifugimonadales</taxon>
        <taxon>Candidatus Lucifugimonadaceae</taxon>
        <taxon>Candidatus Lucifugimonas</taxon>
    </lineage>
</organism>
<evidence type="ECO:0000256" key="1">
    <source>
        <dbReference type="SAM" id="MobiDB-lite"/>
    </source>
</evidence>
<dbReference type="AlphaFoldDB" id="A0AAJ6CU21"/>
<evidence type="ECO:0000313" key="3">
    <source>
        <dbReference type="EMBL" id="MDG0867415.1"/>
    </source>
</evidence>
<accession>A0AAJ6CU21</accession>
<gene>
    <name evidence="3" type="ORF">GKO46_10075</name>
    <name evidence="4" type="ORF">GKO48_11470</name>
</gene>
<evidence type="ECO:0000313" key="6">
    <source>
        <dbReference type="Proteomes" id="UP001321249"/>
    </source>
</evidence>
<evidence type="ECO:0000259" key="2">
    <source>
        <dbReference type="Pfam" id="PF12802"/>
    </source>
</evidence>
<reference evidence="5" key="3">
    <citation type="submission" date="2023-06" db="EMBL/GenBank/DDBJ databases">
        <title>Pangenomics reveal diversification of enzyme families and niche specialization in globally abundant SAR202 bacteria.</title>
        <authorList>
            <person name="Saw J.H.W."/>
        </authorList>
    </citation>
    <scope>NUCLEOTIDE SEQUENCE [LARGE SCALE GENOMIC DNA]</scope>
    <source>
        <strain evidence="5">JH1073</strain>
    </source>
</reference>
<evidence type="ECO:0000313" key="4">
    <source>
        <dbReference type="EMBL" id="WFG40207.1"/>
    </source>
</evidence>
<dbReference type="EMBL" id="WMBE01000003">
    <property type="protein sequence ID" value="MDG0867415.1"/>
    <property type="molecule type" value="Genomic_DNA"/>
</dbReference>
<proteinExistence type="predicted"/>
<protein>
    <submittedName>
        <fullName evidence="4">ArsR family transcriptional regulator</fullName>
    </submittedName>
</protein>
<sequence length="375" mass="40914">MDRIKKLYVDAHGAIDALLKDADHEAFDLAAACVLANGREGDATAVVLVAPPSTSKTEMVNAFSGVKWTYEQTSMTAQTFVSGWKSGSSTDPSLLARLEKKGKTCLLNKEFTTVMEMRQSERDTVLAHIREVMDGSLSKDFGTGKTVSWSGKLGLLAAITPAIEIRWGAHTSLGARWVWVRIETPSDAESRVEIAIAAIESDDSAKVLRRELKDATTKWLESSRSVPSPGMSEKSKLYLAKLADRTAKGRTEIPKDKDGHPSGVKPEPEGTGRLARSFHRLAESLAILRGHAEINAEDLRAVTRAALDTAPVPRAKVYKAIAQRPLTIEEIVQKTSMSKSAVNRTLKDLEQVDLAVSEPVSTGQRGRPSEKWRVV</sequence>
<reference evidence="5 6" key="1">
    <citation type="submission" date="2019-11" db="EMBL/GenBank/DDBJ databases">
        <authorList>
            <person name="Cho J.-C."/>
        </authorList>
    </citation>
    <scope>NUCLEOTIDE SEQUENCE [LARGE SCALE GENOMIC DNA]</scope>
    <source>
        <strain evidence="4 5">JH1073</strain>
        <strain evidence="3 6">JH702</strain>
    </source>
</reference>
<dbReference type="EMBL" id="CP046147">
    <property type="protein sequence ID" value="WFG40207.1"/>
    <property type="molecule type" value="Genomic_DNA"/>
</dbReference>
<name>A0AAJ6CU21_9CHLR</name>
<feature type="region of interest" description="Disordered" evidence="1">
    <location>
        <begin position="249"/>
        <end position="271"/>
    </location>
</feature>
<reference evidence="4" key="2">
    <citation type="journal article" date="2023" name="Nat. Commun.">
        <title>Cultivation of marine bacteria of the SAR202 clade.</title>
        <authorList>
            <person name="Lim Y."/>
            <person name="Seo J.H."/>
            <person name="Giovannoni S.J."/>
            <person name="Kang I."/>
            <person name="Cho J.C."/>
        </authorList>
    </citation>
    <scope>NUCLEOTIDE SEQUENCE</scope>
    <source>
        <strain evidence="4">JH1073</strain>
    </source>
</reference>
<dbReference type="Pfam" id="PF12802">
    <property type="entry name" value="MarR_2"/>
    <property type="match status" value="1"/>
</dbReference>
<dbReference type="InterPro" id="IPR000835">
    <property type="entry name" value="HTH_MarR-typ"/>
</dbReference>
<dbReference type="InterPro" id="IPR011991">
    <property type="entry name" value="ArsR-like_HTH"/>
</dbReference>